<evidence type="ECO:0008006" key="3">
    <source>
        <dbReference type="Google" id="ProtNLM"/>
    </source>
</evidence>
<comment type="caution">
    <text evidence="1">The sequence shown here is derived from an EMBL/GenBank/DDBJ whole genome shotgun (WGS) entry which is preliminary data.</text>
</comment>
<keyword evidence="2" id="KW-1185">Reference proteome</keyword>
<accession>A0A550CWL2</accession>
<gene>
    <name evidence="1" type="ORF">BD626DRAFT_473190</name>
</gene>
<proteinExistence type="predicted"/>
<dbReference type="EMBL" id="VDMD01000001">
    <property type="protein sequence ID" value="TRM69174.1"/>
    <property type="molecule type" value="Genomic_DNA"/>
</dbReference>
<protein>
    <recommendedName>
        <fullName evidence="3">F-box domain-containing protein</fullName>
    </recommendedName>
</protein>
<evidence type="ECO:0000313" key="2">
    <source>
        <dbReference type="Proteomes" id="UP000320762"/>
    </source>
</evidence>
<dbReference type="Gene3D" id="3.80.10.10">
    <property type="entry name" value="Ribonuclease Inhibitor"/>
    <property type="match status" value="1"/>
</dbReference>
<name>A0A550CWL2_9AGAR</name>
<dbReference type="SUPFAM" id="SSF52047">
    <property type="entry name" value="RNI-like"/>
    <property type="match status" value="1"/>
</dbReference>
<evidence type="ECO:0000313" key="1">
    <source>
        <dbReference type="EMBL" id="TRM69174.1"/>
    </source>
</evidence>
<dbReference type="AlphaFoldDB" id="A0A550CWL2"/>
<sequence>MCDIRTISTRDPPSVSTITLFPHLEEVGLEDAGVLFLDYISAPNIRSITLRGSREEEVEERQALHVLSNFAYRRNGCPRLQSLALLDVDRLTTENAVACLRRLPSLEHLHLGKAAFTERCEILDYIPISFAQALMRNPAAPASLELLPRLASLHVRVDSPQTESAFLAAVDSRRSPTTGARPELACLTACLMVVDRSWTLDEEDDDIDTEMSVAQRNDGISESESHRIWELTVDQTCTLRTMESKTWRMGQMVCKCREGHNESLIPRVR</sequence>
<dbReference type="Proteomes" id="UP000320762">
    <property type="component" value="Unassembled WGS sequence"/>
</dbReference>
<reference evidence="1 2" key="1">
    <citation type="journal article" date="2019" name="New Phytol.">
        <title>Comparative genomics reveals unique wood-decay strategies and fruiting body development in the Schizophyllaceae.</title>
        <authorList>
            <person name="Almasi E."/>
            <person name="Sahu N."/>
            <person name="Krizsan K."/>
            <person name="Balint B."/>
            <person name="Kovacs G.M."/>
            <person name="Kiss B."/>
            <person name="Cseklye J."/>
            <person name="Drula E."/>
            <person name="Henrissat B."/>
            <person name="Nagy I."/>
            <person name="Chovatia M."/>
            <person name="Adam C."/>
            <person name="LaButti K."/>
            <person name="Lipzen A."/>
            <person name="Riley R."/>
            <person name="Grigoriev I.V."/>
            <person name="Nagy L.G."/>
        </authorList>
    </citation>
    <scope>NUCLEOTIDE SEQUENCE [LARGE SCALE GENOMIC DNA]</scope>
    <source>
        <strain evidence="1 2">NL-1724</strain>
    </source>
</reference>
<organism evidence="1 2">
    <name type="scientific">Schizophyllum amplum</name>
    <dbReference type="NCBI Taxonomy" id="97359"/>
    <lineage>
        <taxon>Eukaryota</taxon>
        <taxon>Fungi</taxon>
        <taxon>Dikarya</taxon>
        <taxon>Basidiomycota</taxon>
        <taxon>Agaricomycotina</taxon>
        <taxon>Agaricomycetes</taxon>
        <taxon>Agaricomycetidae</taxon>
        <taxon>Agaricales</taxon>
        <taxon>Schizophyllaceae</taxon>
        <taxon>Schizophyllum</taxon>
    </lineage>
</organism>
<dbReference type="InterPro" id="IPR032675">
    <property type="entry name" value="LRR_dom_sf"/>
</dbReference>